<dbReference type="SMART" id="SM00052">
    <property type="entry name" value="EAL"/>
    <property type="match status" value="1"/>
</dbReference>
<sequence>MIALVLSGALGIATGASGYGIGLDHVLRQVGWSARQHEASGNLHIVEIDARSIRDIDHWPWPRQHYALLVDRLRAAGAASITFDVDFSSPSSPMQDAAFAAALARAGDQVVLPTFSQRIDAGAKGRTDSLPIAALRAHAALAAVTVLPDRDGFVRRMPVGTITAGEPRPSLSAIAAGIAGSADTDFPIDFAIDPASIPRHSFVDIRDGRFDPAALRGKAVVIGATAVELGDRYAVPNYGVIPGVVIQALAAETLRAGIPRESGWPLPLLLALGLSLLILRATSRRALAGSLVAAPLALIGTGLAFEPLLHWIFPLAPAVVVITVSGSVALLMRMLAAARRRRLHDAETGLPNRHALVQAMQSRPGAGVLSAHIADFEKLAAGLGSLAAADLVKRVRDRIALISEGVTVYRVEDRVLAWRCYDKADLDQRVATLRTVMLNPIDVAGRRVDVSLAIGFAEDAGVERVDRVIAHAALAASRALGAGTAWLAHDAGDDEAIDRDLSLLGELDAAIPRGEIHVVYQPKLDLTKGRITSVEALVRWQHPTRGFLRPDLFIPLAERNDRISALTLHVLGQTIADLLGWHARGHLITGAVNISAKLLNSPDFIVALRTLVEASQIDPAWLTFEVTESAAMDDPQGAAEALRSFRAMGIAISMDDYGTGQSTLSYLKELPLNELKIDRSFVQFAHQNRGDGVLVRSTVNLAHELGLKVVAEGVEDAACLTFLKSIDCDMVQGYFVSRPVPADALEVLLSEYSIAA</sequence>
<feature type="transmembrane region" description="Helical" evidence="1">
    <location>
        <begin position="286"/>
        <end position="305"/>
    </location>
</feature>
<dbReference type="InterPro" id="IPR043128">
    <property type="entry name" value="Rev_trsase/Diguanyl_cyclase"/>
</dbReference>
<dbReference type="SUPFAM" id="SSF55073">
    <property type="entry name" value="Nucleotide cyclase"/>
    <property type="match status" value="1"/>
</dbReference>
<keyword evidence="1" id="KW-1133">Transmembrane helix</keyword>
<dbReference type="InterPro" id="IPR029787">
    <property type="entry name" value="Nucleotide_cyclase"/>
</dbReference>
<dbReference type="Pfam" id="PF00563">
    <property type="entry name" value="EAL"/>
    <property type="match status" value="1"/>
</dbReference>
<dbReference type="Pfam" id="PF05226">
    <property type="entry name" value="CHASE2"/>
    <property type="match status" value="1"/>
</dbReference>
<evidence type="ECO:0000313" key="3">
    <source>
        <dbReference type="EMBL" id="MDV3456231.1"/>
    </source>
</evidence>
<dbReference type="InterPro" id="IPR050706">
    <property type="entry name" value="Cyclic-di-GMP_PDE-like"/>
</dbReference>
<dbReference type="Proteomes" id="UP001273531">
    <property type="component" value="Unassembled WGS sequence"/>
</dbReference>
<dbReference type="RefSeq" id="WP_317225425.1">
    <property type="nucleotide sequence ID" value="NZ_JAWJEJ010000001.1"/>
</dbReference>
<reference evidence="3 4" key="1">
    <citation type="submission" date="2023-10" db="EMBL/GenBank/DDBJ databases">
        <title>Sphingomonas sp. HF-S4 16S ribosomal RNA gene Genome sequencing and assembly.</title>
        <authorList>
            <person name="Lee H."/>
        </authorList>
    </citation>
    <scope>NUCLEOTIDE SEQUENCE [LARGE SCALE GENOMIC DNA]</scope>
    <source>
        <strain evidence="3 4">HF-S4</strain>
    </source>
</reference>
<name>A0ABU3Y4A8_9SPHN</name>
<keyword evidence="1" id="KW-0812">Transmembrane</keyword>
<organism evidence="3 4">
    <name type="scientific">Sphingomonas agrestis</name>
    <dbReference type="NCBI Taxonomy" id="3080540"/>
    <lineage>
        <taxon>Bacteria</taxon>
        <taxon>Pseudomonadati</taxon>
        <taxon>Pseudomonadota</taxon>
        <taxon>Alphaproteobacteria</taxon>
        <taxon>Sphingomonadales</taxon>
        <taxon>Sphingomonadaceae</taxon>
        <taxon>Sphingomonas</taxon>
    </lineage>
</organism>
<evidence type="ECO:0000256" key="1">
    <source>
        <dbReference type="SAM" id="Phobius"/>
    </source>
</evidence>
<dbReference type="Gene3D" id="3.30.70.270">
    <property type="match status" value="1"/>
</dbReference>
<dbReference type="CDD" id="cd01948">
    <property type="entry name" value="EAL"/>
    <property type="match status" value="1"/>
</dbReference>
<dbReference type="PROSITE" id="PS50883">
    <property type="entry name" value="EAL"/>
    <property type="match status" value="1"/>
</dbReference>
<feature type="transmembrane region" description="Helical" evidence="1">
    <location>
        <begin position="262"/>
        <end position="279"/>
    </location>
</feature>
<keyword evidence="4" id="KW-1185">Reference proteome</keyword>
<comment type="caution">
    <text evidence="3">The sequence shown here is derived from an EMBL/GenBank/DDBJ whole genome shotgun (WGS) entry which is preliminary data.</text>
</comment>
<evidence type="ECO:0000259" key="2">
    <source>
        <dbReference type="PROSITE" id="PS50883"/>
    </source>
</evidence>
<proteinExistence type="predicted"/>
<protein>
    <submittedName>
        <fullName evidence="3">EAL domain-containing protein</fullName>
    </submittedName>
</protein>
<accession>A0ABU3Y4A8</accession>
<dbReference type="PANTHER" id="PTHR33121">
    <property type="entry name" value="CYCLIC DI-GMP PHOSPHODIESTERASE PDEF"/>
    <property type="match status" value="1"/>
</dbReference>
<dbReference type="PANTHER" id="PTHR33121:SF79">
    <property type="entry name" value="CYCLIC DI-GMP PHOSPHODIESTERASE PDED-RELATED"/>
    <property type="match status" value="1"/>
</dbReference>
<dbReference type="InterPro" id="IPR007890">
    <property type="entry name" value="CHASE2"/>
</dbReference>
<dbReference type="Gene3D" id="3.20.20.450">
    <property type="entry name" value="EAL domain"/>
    <property type="match status" value="1"/>
</dbReference>
<evidence type="ECO:0000313" key="4">
    <source>
        <dbReference type="Proteomes" id="UP001273531"/>
    </source>
</evidence>
<feature type="transmembrane region" description="Helical" evidence="1">
    <location>
        <begin position="311"/>
        <end position="332"/>
    </location>
</feature>
<dbReference type="SUPFAM" id="SSF141868">
    <property type="entry name" value="EAL domain-like"/>
    <property type="match status" value="1"/>
</dbReference>
<feature type="domain" description="EAL" evidence="2">
    <location>
        <begin position="500"/>
        <end position="753"/>
    </location>
</feature>
<dbReference type="InterPro" id="IPR001633">
    <property type="entry name" value="EAL_dom"/>
</dbReference>
<dbReference type="SMART" id="SM01080">
    <property type="entry name" value="CHASE2"/>
    <property type="match status" value="1"/>
</dbReference>
<gene>
    <name evidence="3" type="ORF">RZN05_04485</name>
</gene>
<dbReference type="InterPro" id="IPR035919">
    <property type="entry name" value="EAL_sf"/>
</dbReference>
<keyword evidence="1" id="KW-0472">Membrane</keyword>
<dbReference type="EMBL" id="JAWJEJ010000001">
    <property type="protein sequence ID" value="MDV3456231.1"/>
    <property type="molecule type" value="Genomic_DNA"/>
</dbReference>